<dbReference type="PANTHER" id="PTHR43806:SF67">
    <property type="entry name" value="EGF-LIKE DOMAIN-CONTAINING PROTEIN"/>
    <property type="match status" value="1"/>
</dbReference>
<dbReference type="Gene3D" id="3.40.50.200">
    <property type="entry name" value="Peptidase S8/S53 domain"/>
    <property type="match status" value="1"/>
</dbReference>
<evidence type="ECO:0000256" key="7">
    <source>
        <dbReference type="PIRSR" id="PIRSR615500-1"/>
    </source>
</evidence>
<reference evidence="12" key="1">
    <citation type="submission" date="2019-06" db="EMBL/GenBank/DDBJ databases">
        <title>Genomics analysis of Aphanomyces spp. identifies a new class of oomycete effector associated with host adaptation.</title>
        <authorList>
            <person name="Gaulin E."/>
        </authorList>
    </citation>
    <scope>NUCLEOTIDE SEQUENCE</scope>
    <source>
        <strain evidence="12">CBS 578.67</strain>
    </source>
</reference>
<feature type="compositionally biased region" description="Low complexity" evidence="9">
    <location>
        <begin position="481"/>
        <end position="499"/>
    </location>
</feature>
<dbReference type="InterPro" id="IPR050131">
    <property type="entry name" value="Peptidase_S8_subtilisin-like"/>
</dbReference>
<feature type="non-terminal residue" evidence="12">
    <location>
        <position position="563"/>
    </location>
</feature>
<dbReference type="EMBL" id="VJMH01006419">
    <property type="protein sequence ID" value="KAF0689704.1"/>
    <property type="molecule type" value="Genomic_DNA"/>
</dbReference>
<dbReference type="PRINTS" id="PR00723">
    <property type="entry name" value="SUBTILISIN"/>
</dbReference>
<feature type="active site" description="Charge relay system" evidence="7 8">
    <location>
        <position position="205"/>
    </location>
</feature>
<dbReference type="InterPro" id="IPR000209">
    <property type="entry name" value="Peptidase_S8/S53_dom"/>
</dbReference>
<keyword evidence="2 8" id="KW-0645">Protease</keyword>
<feature type="chain" id="PRO_5025373884" description="subtilisin" evidence="10">
    <location>
        <begin position="18"/>
        <end position="563"/>
    </location>
</feature>
<feature type="active site" description="Charge relay system" evidence="7 8">
    <location>
        <position position="166"/>
    </location>
</feature>
<dbReference type="Pfam" id="PF00082">
    <property type="entry name" value="Peptidase_S8"/>
    <property type="match status" value="1"/>
</dbReference>
<evidence type="ECO:0000256" key="1">
    <source>
        <dbReference type="ARBA" id="ARBA00011073"/>
    </source>
</evidence>
<evidence type="ECO:0000256" key="10">
    <source>
        <dbReference type="SAM" id="SignalP"/>
    </source>
</evidence>
<feature type="region of interest" description="Disordered" evidence="9">
    <location>
        <begin position="473"/>
        <end position="563"/>
    </location>
</feature>
<accession>A0A6A4Y1M6</accession>
<evidence type="ECO:0000256" key="4">
    <source>
        <dbReference type="ARBA" id="ARBA00022825"/>
    </source>
</evidence>
<dbReference type="OrthoDB" id="63598at2759"/>
<evidence type="ECO:0000256" key="2">
    <source>
        <dbReference type="ARBA" id="ARBA00022670"/>
    </source>
</evidence>
<dbReference type="InterPro" id="IPR036852">
    <property type="entry name" value="Peptidase_S8/S53_dom_sf"/>
</dbReference>
<dbReference type="PROSITE" id="PS51892">
    <property type="entry name" value="SUBTILASE"/>
    <property type="match status" value="1"/>
</dbReference>
<evidence type="ECO:0000256" key="6">
    <source>
        <dbReference type="ARBA" id="ARBA00023619"/>
    </source>
</evidence>
<protein>
    <recommendedName>
        <fullName evidence="6">subtilisin</fullName>
        <ecNumber evidence="6">3.4.21.62</ecNumber>
    </recommendedName>
</protein>
<dbReference type="GO" id="GO:0006508">
    <property type="term" value="P:proteolysis"/>
    <property type="evidence" value="ECO:0007669"/>
    <property type="project" value="UniProtKB-KW"/>
</dbReference>
<organism evidence="12">
    <name type="scientific">Aphanomyces stellatus</name>
    <dbReference type="NCBI Taxonomy" id="120398"/>
    <lineage>
        <taxon>Eukaryota</taxon>
        <taxon>Sar</taxon>
        <taxon>Stramenopiles</taxon>
        <taxon>Oomycota</taxon>
        <taxon>Saprolegniomycetes</taxon>
        <taxon>Saprolegniales</taxon>
        <taxon>Verrucalvaceae</taxon>
        <taxon>Aphanomyces</taxon>
    </lineage>
</organism>
<dbReference type="GO" id="GO:0004252">
    <property type="term" value="F:serine-type endopeptidase activity"/>
    <property type="evidence" value="ECO:0007669"/>
    <property type="project" value="UniProtKB-UniRule"/>
</dbReference>
<comment type="catalytic activity">
    <reaction evidence="5">
        <text>Hydrolysis of proteins with broad specificity for peptide bonds, and a preference for a large uncharged residue in P1. Hydrolyzes peptide amides.</text>
        <dbReference type="EC" id="3.4.21.62"/>
    </reaction>
</comment>
<dbReference type="InterPro" id="IPR023828">
    <property type="entry name" value="Peptidase_S8_Ser-AS"/>
</dbReference>
<comment type="similarity">
    <text evidence="1 8">Belongs to the peptidase S8 family.</text>
</comment>
<dbReference type="PROSITE" id="PS00138">
    <property type="entry name" value="SUBTILASE_SER"/>
    <property type="match status" value="1"/>
</dbReference>
<proteinExistence type="inferred from homology"/>
<feature type="active site" description="Charge relay system" evidence="7 8">
    <location>
        <position position="389"/>
    </location>
</feature>
<comment type="caution">
    <text evidence="12">The sequence shown here is derived from an EMBL/GenBank/DDBJ whole genome shotgun (WGS) entry which is preliminary data.</text>
</comment>
<keyword evidence="4 8" id="KW-0720">Serine protease</keyword>
<evidence type="ECO:0000256" key="9">
    <source>
        <dbReference type="SAM" id="MobiDB-lite"/>
    </source>
</evidence>
<keyword evidence="10" id="KW-0732">Signal</keyword>
<feature type="domain" description="Peptidase S8/S53" evidence="11">
    <location>
        <begin position="157"/>
        <end position="440"/>
    </location>
</feature>
<evidence type="ECO:0000256" key="3">
    <source>
        <dbReference type="ARBA" id="ARBA00022801"/>
    </source>
</evidence>
<dbReference type="PANTHER" id="PTHR43806">
    <property type="entry name" value="PEPTIDASE S8"/>
    <property type="match status" value="1"/>
</dbReference>
<dbReference type="EC" id="3.4.21.62" evidence="6"/>
<name>A0A6A4Y1M6_9STRA</name>
<evidence type="ECO:0000259" key="11">
    <source>
        <dbReference type="Pfam" id="PF00082"/>
    </source>
</evidence>
<keyword evidence="3 8" id="KW-0378">Hydrolase</keyword>
<sequence length="563" mass="58398">MKVALVLAFMAAAAVQAKVSVSVLRALETKDASDIIVYYDKVDVESITNSPVGAEARQAVFNALTAEVAGYESILAESVDTANVVYTSWLGFSIVNNLSSSAIQKLAANPKVAKIRARFEVKLAEPIVGASAAVKADTNQWGIETIGAPAAWKYFTGKGVVIGSIDTGAAYKHESIKDSWRADKGWFNPYNDSSVFPLPVDSAQHGTHTIGTMVGTHGIGVAPGAQWISCMGLYKGSGTDVALTKCAEFMVCPTRIDGTHPECKKGADVINNSWGSTGDYDDFYEAAVTAWRAAGITPVFSNGNSGPKCASVGLPGAYTRVIGVGAIGSYTDTPTQLAFFSSKGPAVAQDPITNKTVTLIKPDISAPGFFTLSADATNLSGYLKMAGTSMAGPHVAGVVALLKSAQSDLTYDEIYGYITKTADRDVLEAEPAQWTKPDGTVIGPGAPNCGGVSDKAWPNNRYGHGRINVGTILRDGKLNDTPTNKPTPVATPAVTTGAPKPTPAPTPAVTGEPTTTPCPPLTPKPTAGPTPAPTTEPTTTPCPPLTPKPTAGPTPAPTTEPTT</sequence>
<feature type="signal peptide" evidence="10">
    <location>
        <begin position="1"/>
        <end position="17"/>
    </location>
</feature>
<dbReference type="AlphaFoldDB" id="A0A6A4Y1M6"/>
<feature type="compositionally biased region" description="Pro residues" evidence="9">
    <location>
        <begin position="516"/>
        <end position="563"/>
    </location>
</feature>
<dbReference type="SUPFAM" id="SSF52743">
    <property type="entry name" value="Subtilisin-like"/>
    <property type="match status" value="1"/>
</dbReference>
<gene>
    <name evidence="12" type="ORF">As57867_018801</name>
</gene>
<evidence type="ECO:0000256" key="5">
    <source>
        <dbReference type="ARBA" id="ARBA00023529"/>
    </source>
</evidence>
<dbReference type="InterPro" id="IPR015500">
    <property type="entry name" value="Peptidase_S8_subtilisin-rel"/>
</dbReference>
<evidence type="ECO:0000256" key="8">
    <source>
        <dbReference type="PROSITE-ProRule" id="PRU01240"/>
    </source>
</evidence>
<evidence type="ECO:0000313" key="12">
    <source>
        <dbReference type="EMBL" id="KAF0689704.1"/>
    </source>
</evidence>